<dbReference type="SMART" id="SM01080">
    <property type="entry name" value="CHASE2"/>
    <property type="match status" value="1"/>
</dbReference>
<accession>A0AAX3E6X4</accession>
<dbReference type="Pfam" id="PF05226">
    <property type="entry name" value="CHASE2"/>
    <property type="match status" value="1"/>
</dbReference>
<dbReference type="Gene3D" id="3.30.70.1230">
    <property type="entry name" value="Nucleotide cyclase"/>
    <property type="match status" value="1"/>
</dbReference>
<proteinExistence type="predicted"/>
<dbReference type="SMART" id="SM00044">
    <property type="entry name" value="CYCc"/>
    <property type="match status" value="1"/>
</dbReference>
<evidence type="ECO:0000256" key="1">
    <source>
        <dbReference type="SAM" id="Phobius"/>
    </source>
</evidence>
<dbReference type="PROSITE" id="PS50125">
    <property type="entry name" value="GUANYLATE_CYCLASE_2"/>
    <property type="match status" value="1"/>
</dbReference>
<dbReference type="InterPro" id="IPR001054">
    <property type="entry name" value="A/G_cyclase"/>
</dbReference>
<name>A0AAX3E6X4_RHOPL</name>
<reference evidence="3" key="1">
    <citation type="journal article" date="2022" name="Biol. Control">
        <title>In silico genomic analysis of Rhodopseudomonas palustris strains revealed potential biocontrol agents and crop yield enhancers.</title>
        <authorList>
            <person name="Surachat K."/>
            <person name="Kantachote D."/>
            <person name="Deachamag P."/>
            <person name="Wonglapsuwan M."/>
        </authorList>
    </citation>
    <scope>NUCLEOTIDE SEQUENCE</scope>
    <source>
        <strain evidence="3">TLS06</strain>
    </source>
</reference>
<evidence type="ECO:0000259" key="2">
    <source>
        <dbReference type="PROSITE" id="PS50125"/>
    </source>
</evidence>
<dbReference type="AlphaFoldDB" id="A0AAX3E6X4"/>
<dbReference type="PANTHER" id="PTHR43081">
    <property type="entry name" value="ADENYLATE CYCLASE, TERMINAL-DIFFERENTIATION SPECIFIC-RELATED"/>
    <property type="match status" value="1"/>
</dbReference>
<dbReference type="SUPFAM" id="SSF55073">
    <property type="entry name" value="Nucleotide cyclase"/>
    <property type="match status" value="1"/>
</dbReference>
<sequence length="764" mass="82171">MRLLSRGTHPLLGRAVRGWVRLRRLFRGKYMRAVLAALATLIALTALRTYEPRIVTETKERAFDAYQRLAPRPPGNDLPVRIVDIDDASLAAFGQWPWPRTRLAALTKRLGELGAGVIAYDIIFSEPDRTTPERLIADLSASDLPDRDRAVALLKSLPDHDTSFAEAMQQTPTVLGFAASQRPNDIRPSVKTGLAFVGVAPANVLPPFRGAVSNLPQLDAVAAGIGAINLSASDRGGVVRRLPMLMSDGARVYPSLAVEALRVAQGQKGVIIRGTGASGDDDVGDAALVDMRIGQFKLPLTHDGEAWLYFNRDRADRYVSAKDVLDPAQTEQMRDRLEGTIVLIGTSASGLGDVRATPIGQVMPGVAIQAQMIEQIVSQEFLERPDWANGFEIVMTLLLGSLVAALVLIAGARFSLVACALVFVGAIGGSWIAFSHFRLLIDPVYPSLATLLTYIAVERVLHTASDREKKFVRQAFGQYLAPDLLAQLERTPDGLRLGGEQRELSVMFMDVRGFTPISEALSATELVDFINTLLSPLSDAIQDELGTIDKYIGDSIMAFWNAPVDVPDHALRACHAALKMRSIVEQLNDSDAFGFAARGFADPVVRIGIGLNTGTACVGNMGSSRRFNYSAMGDVVNVAARIESASKEFGTDLLVSEEVARAAPKLALLEAGEIRLKGKSHPARLFALAGDEAFAASDTFTELQRLHRDLLDALAAGDGARAQTMVAACRALAPAAVAGLYDHFARRAAALADVTRPVLDRAGG</sequence>
<feature type="transmembrane region" description="Helical" evidence="1">
    <location>
        <begin position="387"/>
        <end position="409"/>
    </location>
</feature>
<dbReference type="Pfam" id="PF00211">
    <property type="entry name" value="Guanylate_cyc"/>
    <property type="match status" value="1"/>
</dbReference>
<dbReference type="EMBL" id="CP076676">
    <property type="protein sequence ID" value="UYO41852.1"/>
    <property type="molecule type" value="Genomic_DNA"/>
</dbReference>
<feature type="domain" description="Guanylate cyclase" evidence="2">
    <location>
        <begin position="505"/>
        <end position="643"/>
    </location>
</feature>
<dbReference type="InterPro" id="IPR007890">
    <property type="entry name" value="CHASE2"/>
</dbReference>
<dbReference type="InterPro" id="IPR050697">
    <property type="entry name" value="Adenylyl/Guanylyl_Cyclase_3/4"/>
</dbReference>
<keyword evidence="1" id="KW-0472">Membrane</keyword>
<protein>
    <submittedName>
        <fullName evidence="3">Adenylate/guanylate cyclase domain-containing protein</fullName>
    </submittedName>
</protein>
<evidence type="ECO:0000313" key="3">
    <source>
        <dbReference type="EMBL" id="UYO41852.1"/>
    </source>
</evidence>
<organism evidence="3 4">
    <name type="scientific">Rhodopseudomonas palustris</name>
    <dbReference type="NCBI Taxonomy" id="1076"/>
    <lineage>
        <taxon>Bacteria</taxon>
        <taxon>Pseudomonadati</taxon>
        <taxon>Pseudomonadota</taxon>
        <taxon>Alphaproteobacteria</taxon>
        <taxon>Hyphomicrobiales</taxon>
        <taxon>Nitrobacteraceae</taxon>
        <taxon>Rhodopseudomonas</taxon>
    </lineage>
</organism>
<feature type="transmembrane region" description="Helical" evidence="1">
    <location>
        <begin position="416"/>
        <end position="437"/>
    </location>
</feature>
<dbReference type="GO" id="GO:0004016">
    <property type="term" value="F:adenylate cyclase activity"/>
    <property type="evidence" value="ECO:0007669"/>
    <property type="project" value="UniProtKB-ARBA"/>
</dbReference>
<gene>
    <name evidence="3" type="ORF">KQX62_11385</name>
</gene>
<dbReference type="PANTHER" id="PTHR43081:SF1">
    <property type="entry name" value="ADENYLATE CYCLASE, TERMINAL-DIFFERENTIATION SPECIFIC"/>
    <property type="match status" value="1"/>
</dbReference>
<dbReference type="InterPro" id="IPR029787">
    <property type="entry name" value="Nucleotide_cyclase"/>
</dbReference>
<dbReference type="CDD" id="cd07302">
    <property type="entry name" value="CHD"/>
    <property type="match status" value="1"/>
</dbReference>
<dbReference type="GO" id="GO:0006171">
    <property type="term" value="P:cAMP biosynthetic process"/>
    <property type="evidence" value="ECO:0007669"/>
    <property type="project" value="TreeGrafter"/>
</dbReference>
<dbReference type="RefSeq" id="WP_264076493.1">
    <property type="nucleotide sequence ID" value="NZ_CP076676.1"/>
</dbReference>
<dbReference type="Proteomes" id="UP001163166">
    <property type="component" value="Chromosome"/>
</dbReference>
<keyword evidence="1" id="KW-1133">Transmembrane helix</keyword>
<dbReference type="GO" id="GO:0035556">
    <property type="term" value="P:intracellular signal transduction"/>
    <property type="evidence" value="ECO:0007669"/>
    <property type="project" value="InterPro"/>
</dbReference>
<evidence type="ECO:0000313" key="4">
    <source>
        <dbReference type="Proteomes" id="UP001163166"/>
    </source>
</evidence>
<keyword evidence="1" id="KW-0812">Transmembrane</keyword>